<comment type="caution">
    <text evidence="2">The sequence shown here is derived from an EMBL/GenBank/DDBJ whole genome shotgun (WGS) entry which is preliminary data.</text>
</comment>
<sequence>MSAGSTPPPNYTPRADNVDMDTNVDMIVRANPDQDSTSDTDTDDSMPDLVPPSDDEHVTCNGQDDGTKPGEAPSVRESGGLTTLIQHIGSLNIAGSVSSDVHRGRRPTISADPRRDTNTPANVATTSAHAHATKLRGEARAANQAIREAVLDSLIEELLHRPAATAVSTITVADPIPRFHTPTRAPTSTHFIALLERIHRLEMLLRRLQRLVRMLNTQL</sequence>
<feature type="compositionally biased region" description="Pro residues" evidence="1">
    <location>
        <begin position="1"/>
        <end position="11"/>
    </location>
</feature>
<evidence type="ECO:0000313" key="3">
    <source>
        <dbReference type="Proteomes" id="UP000620124"/>
    </source>
</evidence>
<dbReference type="Proteomes" id="UP000620124">
    <property type="component" value="Unassembled WGS sequence"/>
</dbReference>
<proteinExistence type="predicted"/>
<evidence type="ECO:0000313" key="2">
    <source>
        <dbReference type="EMBL" id="KAF7333165.1"/>
    </source>
</evidence>
<dbReference type="EMBL" id="JACAZI010000030">
    <property type="protein sequence ID" value="KAF7333165.1"/>
    <property type="molecule type" value="Genomic_DNA"/>
</dbReference>
<feature type="region of interest" description="Disordered" evidence="1">
    <location>
        <begin position="96"/>
        <end position="122"/>
    </location>
</feature>
<dbReference type="OrthoDB" id="3106167at2759"/>
<dbReference type="AlphaFoldDB" id="A0A8H6X2F3"/>
<organism evidence="2 3">
    <name type="scientific">Mycena venus</name>
    <dbReference type="NCBI Taxonomy" id="2733690"/>
    <lineage>
        <taxon>Eukaryota</taxon>
        <taxon>Fungi</taxon>
        <taxon>Dikarya</taxon>
        <taxon>Basidiomycota</taxon>
        <taxon>Agaricomycotina</taxon>
        <taxon>Agaricomycetes</taxon>
        <taxon>Agaricomycetidae</taxon>
        <taxon>Agaricales</taxon>
        <taxon>Marasmiineae</taxon>
        <taxon>Mycenaceae</taxon>
        <taxon>Mycena</taxon>
    </lineage>
</organism>
<protein>
    <submittedName>
        <fullName evidence="2">Uncharacterized protein</fullName>
    </submittedName>
</protein>
<evidence type="ECO:0000256" key="1">
    <source>
        <dbReference type="SAM" id="MobiDB-lite"/>
    </source>
</evidence>
<reference evidence="2" key="1">
    <citation type="submission" date="2020-05" db="EMBL/GenBank/DDBJ databases">
        <title>Mycena genomes resolve the evolution of fungal bioluminescence.</title>
        <authorList>
            <person name="Tsai I.J."/>
        </authorList>
    </citation>
    <scope>NUCLEOTIDE SEQUENCE</scope>
    <source>
        <strain evidence="2">CCC161011</strain>
    </source>
</reference>
<accession>A0A8H6X2F3</accession>
<feature type="compositionally biased region" description="Acidic residues" evidence="1">
    <location>
        <begin position="36"/>
        <end position="46"/>
    </location>
</feature>
<feature type="region of interest" description="Disordered" evidence="1">
    <location>
        <begin position="1"/>
        <end position="77"/>
    </location>
</feature>
<name>A0A8H6X2F3_9AGAR</name>
<gene>
    <name evidence="2" type="ORF">MVEN_02382300</name>
</gene>
<keyword evidence="3" id="KW-1185">Reference proteome</keyword>